<feature type="compositionally biased region" description="Basic and acidic residues" evidence="1">
    <location>
        <begin position="230"/>
        <end position="241"/>
    </location>
</feature>
<feature type="compositionally biased region" description="Low complexity" evidence="1">
    <location>
        <begin position="321"/>
        <end position="336"/>
    </location>
</feature>
<feature type="compositionally biased region" description="Polar residues" evidence="1">
    <location>
        <begin position="251"/>
        <end position="271"/>
    </location>
</feature>
<feature type="compositionally biased region" description="Polar residues" evidence="1">
    <location>
        <begin position="363"/>
        <end position="376"/>
    </location>
</feature>
<reference evidence="3" key="1">
    <citation type="journal article" date="2021" name="bioRxiv">
        <title>Whole Genome Assembly and Annotation of Northern Wild Rice, Zizania palustris L., Supports a Whole Genome Duplication in the Zizania Genus.</title>
        <authorList>
            <person name="Haas M."/>
            <person name="Kono T."/>
            <person name="Macchietto M."/>
            <person name="Millas R."/>
            <person name="McGilp L."/>
            <person name="Shao M."/>
            <person name="Duquette J."/>
            <person name="Hirsch C.N."/>
            <person name="Kimball J."/>
        </authorList>
    </citation>
    <scope>NUCLEOTIDE SEQUENCE</scope>
    <source>
        <tissue evidence="3">Fresh leaf tissue</tissue>
    </source>
</reference>
<keyword evidence="2" id="KW-1133">Transmembrane helix</keyword>
<evidence type="ECO:0000313" key="3">
    <source>
        <dbReference type="EMBL" id="KAG8075527.1"/>
    </source>
</evidence>
<feature type="compositionally biased region" description="Polar residues" evidence="1">
    <location>
        <begin position="341"/>
        <end position="356"/>
    </location>
</feature>
<organism evidence="3 4">
    <name type="scientific">Zizania palustris</name>
    <name type="common">Northern wild rice</name>
    <dbReference type="NCBI Taxonomy" id="103762"/>
    <lineage>
        <taxon>Eukaryota</taxon>
        <taxon>Viridiplantae</taxon>
        <taxon>Streptophyta</taxon>
        <taxon>Embryophyta</taxon>
        <taxon>Tracheophyta</taxon>
        <taxon>Spermatophyta</taxon>
        <taxon>Magnoliopsida</taxon>
        <taxon>Liliopsida</taxon>
        <taxon>Poales</taxon>
        <taxon>Poaceae</taxon>
        <taxon>BOP clade</taxon>
        <taxon>Oryzoideae</taxon>
        <taxon>Oryzeae</taxon>
        <taxon>Zizaniinae</taxon>
        <taxon>Zizania</taxon>
    </lineage>
</organism>
<evidence type="ECO:0000256" key="2">
    <source>
        <dbReference type="SAM" id="Phobius"/>
    </source>
</evidence>
<feature type="compositionally biased region" description="Basic and acidic residues" evidence="1">
    <location>
        <begin position="274"/>
        <end position="287"/>
    </location>
</feature>
<proteinExistence type="predicted"/>
<dbReference type="OrthoDB" id="775386at2759"/>
<gene>
    <name evidence="3" type="ORF">GUJ93_ZPchr0006g44835</name>
</gene>
<keyword evidence="4" id="KW-1185">Reference proteome</keyword>
<feature type="region of interest" description="Disordered" evidence="1">
    <location>
        <begin position="66"/>
        <end position="401"/>
    </location>
</feature>
<dbReference type="PANTHER" id="PTHR33700">
    <property type="entry name" value="MYB-LIKE PROTEIN X"/>
    <property type="match status" value="1"/>
</dbReference>
<protein>
    <submittedName>
        <fullName evidence="3">Uncharacterized protein</fullName>
    </submittedName>
</protein>
<dbReference type="AlphaFoldDB" id="A0A8J5VL12"/>
<evidence type="ECO:0000313" key="4">
    <source>
        <dbReference type="Proteomes" id="UP000729402"/>
    </source>
</evidence>
<feature type="compositionally biased region" description="Basic and acidic residues" evidence="1">
    <location>
        <begin position="148"/>
        <end position="164"/>
    </location>
</feature>
<comment type="caution">
    <text evidence="3">The sequence shown here is derived from an EMBL/GenBank/DDBJ whole genome shotgun (WGS) entry which is preliminary data.</text>
</comment>
<keyword evidence="2" id="KW-0472">Membrane</keyword>
<accession>A0A8J5VL12</accession>
<dbReference type="PANTHER" id="PTHR33700:SF3">
    <property type="entry name" value="OS06G0554300 PROTEIN"/>
    <property type="match status" value="1"/>
</dbReference>
<feature type="compositionally biased region" description="Low complexity" evidence="1">
    <location>
        <begin position="378"/>
        <end position="389"/>
    </location>
</feature>
<dbReference type="Proteomes" id="UP000729402">
    <property type="component" value="Unassembled WGS sequence"/>
</dbReference>
<feature type="compositionally biased region" description="Basic and acidic residues" evidence="1">
    <location>
        <begin position="124"/>
        <end position="138"/>
    </location>
</feature>
<dbReference type="EMBL" id="JAAALK010000283">
    <property type="protein sequence ID" value="KAG8075527.1"/>
    <property type="molecule type" value="Genomic_DNA"/>
</dbReference>
<feature type="transmembrane region" description="Helical" evidence="2">
    <location>
        <begin position="20"/>
        <end position="37"/>
    </location>
</feature>
<sequence>MLHHSNSRHQRNRGSRVKTLLQATLLVGVVVWLLYQVKHSYDKKNEYLEDTESQLGHVDRSIFQGRKERVGSYDDGIGGKDGVNPDTISKPEEEQSGEAVFEKDSIDSHDNDSTNNGRSEADEEHGSSADGKIEVHSNDEDEATSQSEADKNDAEGKNDVHLTGDDVPQNYLAQEESDAETNGMPHEEEAHGDESTNADQSNASNNGSYEEEGEKKESVDSQNASESLSDDAKTGTDDEHSSGTLPDETGNVPSVQNDNSQNDGSENQGDSISIEEKSETASGDGEKGSANGVSYSNEPKSDEGNAATEVPDDQAAKAEAENSQGASAAEAANGSSEETKPANQDDGNTETSNNGEQVDIKMETSTSTNIQQNESQVGDGSSGWNGSNDGDPEQSGKPETQ</sequence>
<reference evidence="3" key="2">
    <citation type="submission" date="2021-02" db="EMBL/GenBank/DDBJ databases">
        <authorList>
            <person name="Kimball J.A."/>
            <person name="Haas M.W."/>
            <person name="Macchietto M."/>
            <person name="Kono T."/>
            <person name="Duquette J."/>
            <person name="Shao M."/>
        </authorList>
    </citation>
    <scope>NUCLEOTIDE SEQUENCE</scope>
    <source>
        <tissue evidence="3">Fresh leaf tissue</tissue>
    </source>
</reference>
<feature type="compositionally biased region" description="Basic and acidic residues" evidence="1">
    <location>
        <begin position="185"/>
        <end position="194"/>
    </location>
</feature>
<keyword evidence="2" id="KW-0812">Transmembrane</keyword>
<feature type="compositionally biased region" description="Basic and acidic residues" evidence="1">
    <location>
        <begin position="100"/>
        <end position="112"/>
    </location>
</feature>
<evidence type="ECO:0000256" key="1">
    <source>
        <dbReference type="SAM" id="MobiDB-lite"/>
    </source>
</evidence>
<name>A0A8J5VL12_ZIZPA</name>